<dbReference type="InterPro" id="IPR028082">
    <property type="entry name" value="Peripla_BP_I"/>
</dbReference>
<dbReference type="AlphaFoldDB" id="A0A0M0KHR2"/>
<evidence type="ECO:0000256" key="7">
    <source>
        <dbReference type="SAM" id="SignalP"/>
    </source>
</evidence>
<sequence>MIRVLSILLAVLFLAGCSNMPTDRELMVGLLVEDTIDDQGWNRKAYEGLLNIHSNLDVDVVLEEGVNSEQKAHRRIKELVDGGVNLIFGHGHAFAEYFSTIHNQYPDVHFVSFNGEVKGENITSLHFEGYAMGYFGGMVAASMSETHKVGVIAAFPWQPEVEGFVDGAKYMNESEAFVRYVGEWTDADKALELFQELQKEQVDVFYPAGDGYHVPVVEAIKDQGDFAIGYVGDQADLGGSTILTSTVQHVDDLYVLVAKRFQEGKLESGNLYYDFQDGVVSLGEFSSVVPDEVREQVTDAISTYIQTGQFPHEEER</sequence>
<dbReference type="RefSeq" id="WP_053430668.1">
    <property type="nucleotide sequence ID" value="NZ_CP040441.1"/>
</dbReference>
<feature type="domain" description="ABC transporter substrate-binding protein PnrA-like" evidence="8">
    <location>
        <begin position="28"/>
        <end position="313"/>
    </location>
</feature>
<dbReference type="GeneID" id="87598417"/>
<dbReference type="SUPFAM" id="SSF53822">
    <property type="entry name" value="Periplasmic binding protein-like I"/>
    <property type="match status" value="1"/>
</dbReference>
<keyword evidence="6" id="KW-0449">Lipoprotein</keyword>
<protein>
    <submittedName>
        <fullName evidence="9">Transcriptional regulator</fullName>
    </submittedName>
</protein>
<evidence type="ECO:0000256" key="3">
    <source>
        <dbReference type="ARBA" id="ARBA00022475"/>
    </source>
</evidence>
<dbReference type="GO" id="GO:0005886">
    <property type="term" value="C:plasma membrane"/>
    <property type="evidence" value="ECO:0007669"/>
    <property type="project" value="UniProtKB-SubCell"/>
</dbReference>
<dbReference type="Pfam" id="PF02608">
    <property type="entry name" value="Bmp"/>
    <property type="match status" value="1"/>
</dbReference>
<comment type="similarity">
    <text evidence="2">Belongs to the BMP lipoprotein family.</text>
</comment>
<comment type="caution">
    <text evidence="9">The sequence shown here is derived from an EMBL/GenBank/DDBJ whole genome shotgun (WGS) entry which is preliminary data.</text>
</comment>
<dbReference type="InterPro" id="IPR003760">
    <property type="entry name" value="PnrA-like"/>
</dbReference>
<evidence type="ECO:0000256" key="5">
    <source>
        <dbReference type="ARBA" id="ARBA00023136"/>
    </source>
</evidence>
<gene>
    <name evidence="9" type="ORF">AMD02_05270</name>
</gene>
<dbReference type="PANTHER" id="PTHR34296">
    <property type="entry name" value="TRANSCRIPTIONAL ACTIVATOR PROTEIN MED"/>
    <property type="match status" value="1"/>
</dbReference>
<comment type="subcellular location">
    <subcellularLocation>
        <location evidence="1">Cell membrane</location>
        <topology evidence="1">Lipid-anchor</topology>
    </subcellularLocation>
</comment>
<dbReference type="EMBL" id="LILD01000001">
    <property type="protein sequence ID" value="KOO38339.1"/>
    <property type="molecule type" value="Genomic_DNA"/>
</dbReference>
<dbReference type="PATRIC" id="fig|136160.3.peg.1339"/>
<proteinExistence type="inferred from homology"/>
<accession>A0A0M0KHR2</accession>
<dbReference type="PROSITE" id="PS51257">
    <property type="entry name" value="PROKAR_LIPOPROTEIN"/>
    <property type="match status" value="1"/>
</dbReference>
<feature type="chain" id="PRO_5044367266" evidence="7">
    <location>
        <begin position="21"/>
        <end position="316"/>
    </location>
</feature>
<name>A0A0M0KHR2_ALKHA</name>
<feature type="signal peptide" evidence="7">
    <location>
        <begin position="1"/>
        <end position="20"/>
    </location>
</feature>
<keyword evidence="5" id="KW-0472">Membrane</keyword>
<dbReference type="Gene3D" id="3.40.50.2300">
    <property type="match status" value="2"/>
</dbReference>
<evidence type="ECO:0000256" key="1">
    <source>
        <dbReference type="ARBA" id="ARBA00004193"/>
    </source>
</evidence>
<dbReference type="CDD" id="cd06353">
    <property type="entry name" value="PBP1_Med-like"/>
    <property type="match status" value="1"/>
</dbReference>
<evidence type="ECO:0000256" key="2">
    <source>
        <dbReference type="ARBA" id="ARBA00008610"/>
    </source>
</evidence>
<evidence type="ECO:0000259" key="8">
    <source>
        <dbReference type="Pfam" id="PF02608"/>
    </source>
</evidence>
<evidence type="ECO:0000256" key="4">
    <source>
        <dbReference type="ARBA" id="ARBA00022729"/>
    </source>
</evidence>
<dbReference type="InterPro" id="IPR050957">
    <property type="entry name" value="BMP_lipoprotein"/>
</dbReference>
<organism evidence="9">
    <name type="scientific">Halalkalibacterium halodurans</name>
    <name type="common">Bacillus halodurans</name>
    <dbReference type="NCBI Taxonomy" id="86665"/>
    <lineage>
        <taxon>Bacteria</taxon>
        <taxon>Bacillati</taxon>
        <taxon>Bacillota</taxon>
        <taxon>Bacilli</taxon>
        <taxon>Bacillales</taxon>
        <taxon>Bacillaceae</taxon>
        <taxon>Halalkalibacterium (ex Joshi et al. 2022)</taxon>
    </lineage>
</organism>
<dbReference type="PANTHER" id="PTHR34296:SF2">
    <property type="entry name" value="ABC TRANSPORTER GUANOSINE-BINDING PROTEIN NUPN"/>
    <property type="match status" value="1"/>
</dbReference>
<reference evidence="9" key="1">
    <citation type="submission" date="2015-08" db="EMBL/GenBank/DDBJ databases">
        <title>Complete DNA Sequence of Pseudomonas syringae pv. actinidiae, the Causal Agent of Kiwifruit Canker Disease.</title>
        <authorList>
            <person name="Rikkerink E.H.A."/>
            <person name="Fineran P.C."/>
        </authorList>
    </citation>
    <scope>NUCLEOTIDE SEQUENCE</scope>
    <source>
        <strain evidence="9">DSM 13666</strain>
    </source>
</reference>
<accession>A0A4Y7WY93</accession>
<evidence type="ECO:0000256" key="6">
    <source>
        <dbReference type="ARBA" id="ARBA00023288"/>
    </source>
</evidence>
<evidence type="ECO:0000313" key="9">
    <source>
        <dbReference type="EMBL" id="KOO38339.1"/>
    </source>
</evidence>
<keyword evidence="4 7" id="KW-0732">Signal</keyword>
<keyword evidence="3" id="KW-1003">Cell membrane</keyword>